<sequence length="52" mass="5858">MDKADNKRRREDLTEISGELHGMNEHTGAIDQVGIAKTKKHSGLLERSPEKE</sequence>
<name>A0A1H8H6B6_9BACL</name>
<gene>
    <name evidence="2" type="ORF">SAMN05444955_11361</name>
</gene>
<evidence type="ECO:0000313" key="3">
    <source>
        <dbReference type="Proteomes" id="UP000199695"/>
    </source>
</evidence>
<feature type="compositionally biased region" description="Basic and acidic residues" evidence="1">
    <location>
        <begin position="43"/>
        <end position="52"/>
    </location>
</feature>
<feature type="region of interest" description="Disordered" evidence="1">
    <location>
        <begin position="1"/>
        <end position="52"/>
    </location>
</feature>
<protein>
    <submittedName>
        <fullName evidence="2">Uncharacterized protein</fullName>
    </submittedName>
</protein>
<reference evidence="2 3" key="1">
    <citation type="submission" date="2016-10" db="EMBL/GenBank/DDBJ databases">
        <authorList>
            <person name="de Groot N.N."/>
        </authorList>
    </citation>
    <scope>NUCLEOTIDE SEQUENCE [LARGE SCALE GENOMIC DNA]</scope>
    <source>
        <strain evidence="2 3">DSM 46701</strain>
    </source>
</reference>
<dbReference type="AlphaFoldDB" id="A0A1H8H6B6"/>
<dbReference type="EMBL" id="FOCQ01000013">
    <property type="protein sequence ID" value="SEN51773.1"/>
    <property type="molecule type" value="Genomic_DNA"/>
</dbReference>
<evidence type="ECO:0000313" key="2">
    <source>
        <dbReference type="EMBL" id="SEN51773.1"/>
    </source>
</evidence>
<dbReference type="Proteomes" id="UP000199695">
    <property type="component" value="Unassembled WGS sequence"/>
</dbReference>
<evidence type="ECO:0000256" key="1">
    <source>
        <dbReference type="SAM" id="MobiDB-lite"/>
    </source>
</evidence>
<feature type="compositionally biased region" description="Basic and acidic residues" evidence="1">
    <location>
        <begin position="1"/>
        <end position="13"/>
    </location>
</feature>
<proteinExistence type="predicted"/>
<organism evidence="2 3">
    <name type="scientific">Lihuaxuella thermophila</name>
    <dbReference type="NCBI Taxonomy" id="1173111"/>
    <lineage>
        <taxon>Bacteria</taxon>
        <taxon>Bacillati</taxon>
        <taxon>Bacillota</taxon>
        <taxon>Bacilli</taxon>
        <taxon>Bacillales</taxon>
        <taxon>Thermoactinomycetaceae</taxon>
        <taxon>Lihuaxuella</taxon>
    </lineage>
</organism>
<accession>A0A1H8H6B6</accession>
<keyword evidence="3" id="KW-1185">Reference proteome</keyword>
<dbReference type="RefSeq" id="WP_170839953.1">
    <property type="nucleotide sequence ID" value="NZ_FOCQ01000013.1"/>
</dbReference>